<proteinExistence type="predicted"/>
<accession>A0AC61TSR6</accession>
<protein>
    <submittedName>
        <fullName evidence="1">Clamp loader subunit</fullName>
    </submittedName>
</protein>
<reference evidence="1" key="1">
    <citation type="submission" date="2021-11" db="EMBL/GenBank/DDBJ databases">
        <authorList>
            <person name="Rong C."/>
            <person name="Yang Y."/>
            <person name="Li S."/>
            <person name="Zhou K."/>
            <person name="Xu Y."/>
            <person name="Zhang R."/>
            <person name="Zhang Y."/>
        </authorList>
    </citation>
    <scope>NUCLEOTIDE SEQUENCE</scope>
</reference>
<dbReference type="Proteomes" id="UP000829362">
    <property type="component" value="Segment"/>
</dbReference>
<name>A0AC61TSR6_9CAUD</name>
<evidence type="ECO:0000313" key="1">
    <source>
        <dbReference type="EMBL" id="UNH61272.1"/>
    </source>
</evidence>
<dbReference type="EMBL" id="OL473597">
    <property type="protein sequence ID" value="UNH61272.1"/>
    <property type="molecule type" value="Genomic_DNA"/>
</dbReference>
<evidence type="ECO:0000313" key="2">
    <source>
        <dbReference type="Proteomes" id="UP000829362"/>
    </source>
</evidence>
<keyword evidence="2" id="KW-1185">Reference proteome</keyword>
<sequence>MAKEYEYALKDYLNGINLKQGNIHEDERAMRKYPAFVVNKLLSDHIDCIMHVNEMNKFYSLDNDLQYSYYLYSIRKSKRFSPWNKKSTDSDLEVVKQFYGYSTEKAKTALRMLNKDQLDVIKASLDVGGKR</sequence>
<gene>
    <name evidence="1" type="ORF">SSZBM1_155</name>
</gene>
<organism evidence="1 2">
    <name type="scientific">Synechococcus phage S-SZBM1</name>
    <dbReference type="NCBI Taxonomy" id="2926475"/>
    <lineage>
        <taxon>Viruses</taxon>
        <taxon>Duplodnaviria</taxon>
        <taxon>Heunggongvirae</taxon>
        <taxon>Uroviricota</taxon>
        <taxon>Caudoviricetes</taxon>
        <taxon>Pantevenvirales</taxon>
        <taxon>Kyanoviridae</taxon>
        <taxon>Shenzhenivirus</taxon>
        <taxon>Shenzhenivirus sszbm1</taxon>
    </lineage>
</organism>